<sequence length="128" mass="13125">MPTRTSKQLVSEANAIVETIAPDDAAKLVGNPKVQFVDIREPGEVAKSGLVAGAVHVPRGLLEFQVDPESPTHNAKLASGSRLVLYCGSGARSALAAKSLKEMGVENVAHVPGGFAALKDAGASIAPE</sequence>
<dbReference type="GO" id="GO:0004792">
    <property type="term" value="F:thiosulfate-cyanide sulfurtransferase activity"/>
    <property type="evidence" value="ECO:0007669"/>
    <property type="project" value="TreeGrafter"/>
</dbReference>
<dbReference type="Gene3D" id="3.40.250.10">
    <property type="entry name" value="Rhodanese-like domain"/>
    <property type="match status" value="1"/>
</dbReference>
<dbReference type="Proteomes" id="UP000032025">
    <property type="component" value="Unassembled WGS sequence"/>
</dbReference>
<dbReference type="GeneID" id="78525747"/>
<proteinExistence type="predicted"/>
<gene>
    <name evidence="2" type="ORF">SP6_43_02680</name>
</gene>
<dbReference type="AlphaFoldDB" id="A0A0C9N5M4"/>
<dbReference type="InterPro" id="IPR036873">
    <property type="entry name" value="Rhodanese-like_dom_sf"/>
</dbReference>
<organism evidence="2 3">
    <name type="scientific">Sphingomonas paucimobilis NBRC 13935</name>
    <dbReference type="NCBI Taxonomy" id="1219050"/>
    <lineage>
        <taxon>Bacteria</taxon>
        <taxon>Pseudomonadati</taxon>
        <taxon>Pseudomonadota</taxon>
        <taxon>Alphaproteobacteria</taxon>
        <taxon>Sphingomonadales</taxon>
        <taxon>Sphingomonadaceae</taxon>
        <taxon>Sphingomonas</taxon>
    </lineage>
</organism>
<dbReference type="Pfam" id="PF00581">
    <property type="entry name" value="Rhodanese"/>
    <property type="match status" value="1"/>
</dbReference>
<accession>A0A0C9N5M4</accession>
<keyword evidence="3" id="KW-1185">Reference proteome</keyword>
<dbReference type="RefSeq" id="WP_004213269.1">
    <property type="nucleotide sequence ID" value="NZ_BBJS01000043.1"/>
</dbReference>
<comment type="caution">
    <text evidence="2">The sequence shown here is derived from an EMBL/GenBank/DDBJ whole genome shotgun (WGS) entry which is preliminary data.</text>
</comment>
<dbReference type="EMBL" id="BBJS01000043">
    <property type="protein sequence ID" value="GAN14769.1"/>
    <property type="molecule type" value="Genomic_DNA"/>
</dbReference>
<dbReference type="PANTHER" id="PTHR44086">
    <property type="entry name" value="THIOSULFATE SULFURTRANSFERASE RDL2, MITOCHONDRIAL-RELATED"/>
    <property type="match status" value="1"/>
</dbReference>
<protein>
    <submittedName>
        <fullName evidence="2">DNA, contig: SP643</fullName>
    </submittedName>
</protein>
<evidence type="ECO:0000313" key="3">
    <source>
        <dbReference type="Proteomes" id="UP000032025"/>
    </source>
</evidence>
<evidence type="ECO:0000313" key="2">
    <source>
        <dbReference type="EMBL" id="GAN14769.1"/>
    </source>
</evidence>
<dbReference type="SMART" id="SM00450">
    <property type="entry name" value="RHOD"/>
    <property type="match status" value="1"/>
</dbReference>
<evidence type="ECO:0000259" key="1">
    <source>
        <dbReference type="PROSITE" id="PS50206"/>
    </source>
</evidence>
<dbReference type="InterPro" id="IPR001763">
    <property type="entry name" value="Rhodanese-like_dom"/>
</dbReference>
<dbReference type="PANTHER" id="PTHR44086:SF13">
    <property type="entry name" value="THIOSULFATE SULFURTRANSFERASE PSPE"/>
    <property type="match status" value="1"/>
</dbReference>
<feature type="domain" description="Rhodanese" evidence="1">
    <location>
        <begin position="30"/>
        <end position="127"/>
    </location>
</feature>
<name>A0A0C9N5M4_SPHPI</name>
<reference evidence="2 3" key="1">
    <citation type="submission" date="2014-08" db="EMBL/GenBank/DDBJ databases">
        <title>Whole genome shotgun sequence of Sphingomonas paucimobilis NBRC 13935.</title>
        <authorList>
            <person name="Hosoyama A."/>
            <person name="Hashimoto M."/>
            <person name="Hosoyama Y."/>
            <person name="Noguchi M."/>
            <person name="Uohara A."/>
            <person name="Ohji S."/>
            <person name="Katano-Makiyama Y."/>
            <person name="Ichikawa N."/>
            <person name="Kimura A."/>
            <person name="Yamazoe A."/>
            <person name="Fujita N."/>
        </authorList>
    </citation>
    <scope>NUCLEOTIDE SEQUENCE [LARGE SCALE GENOMIC DNA]</scope>
    <source>
        <strain evidence="2 3">NBRC 13935</strain>
    </source>
</reference>
<dbReference type="PROSITE" id="PS50206">
    <property type="entry name" value="RHODANESE_3"/>
    <property type="match status" value="1"/>
</dbReference>
<dbReference type="SUPFAM" id="SSF52821">
    <property type="entry name" value="Rhodanese/Cell cycle control phosphatase"/>
    <property type="match status" value="1"/>
</dbReference>